<reference evidence="2" key="1">
    <citation type="submission" date="2014-09" db="EMBL/GenBank/DDBJ databases">
        <authorList>
            <person name="Magalhaes I.L.F."/>
            <person name="Oliveira U."/>
            <person name="Santos F.R."/>
            <person name="Vidigal T.H.D.A."/>
            <person name="Brescovit A.D."/>
            <person name="Santos A.J."/>
        </authorList>
    </citation>
    <scope>NUCLEOTIDE SEQUENCE</scope>
    <source>
        <tissue evidence="2">Shoot tissue taken approximately 20 cm above the soil surface</tissue>
    </source>
</reference>
<feature type="region of interest" description="Disordered" evidence="1">
    <location>
        <begin position="1"/>
        <end position="26"/>
    </location>
</feature>
<accession>A0A0A8Y129</accession>
<proteinExistence type="predicted"/>
<feature type="compositionally biased region" description="Basic residues" evidence="1">
    <location>
        <begin position="15"/>
        <end position="26"/>
    </location>
</feature>
<dbReference type="AlphaFoldDB" id="A0A0A8Y129"/>
<dbReference type="EMBL" id="GBRH01279212">
    <property type="protein sequence ID" value="JAD18683.1"/>
    <property type="molecule type" value="Transcribed_RNA"/>
</dbReference>
<evidence type="ECO:0000256" key="1">
    <source>
        <dbReference type="SAM" id="MobiDB-lite"/>
    </source>
</evidence>
<name>A0A0A8Y129_ARUDO</name>
<evidence type="ECO:0000313" key="2">
    <source>
        <dbReference type="EMBL" id="JAD18683.1"/>
    </source>
</evidence>
<protein>
    <submittedName>
        <fullName evidence="2">Uncharacterized protein</fullName>
    </submittedName>
</protein>
<organism evidence="2">
    <name type="scientific">Arundo donax</name>
    <name type="common">Giant reed</name>
    <name type="synonym">Donax arundinaceus</name>
    <dbReference type="NCBI Taxonomy" id="35708"/>
    <lineage>
        <taxon>Eukaryota</taxon>
        <taxon>Viridiplantae</taxon>
        <taxon>Streptophyta</taxon>
        <taxon>Embryophyta</taxon>
        <taxon>Tracheophyta</taxon>
        <taxon>Spermatophyta</taxon>
        <taxon>Magnoliopsida</taxon>
        <taxon>Liliopsida</taxon>
        <taxon>Poales</taxon>
        <taxon>Poaceae</taxon>
        <taxon>PACMAD clade</taxon>
        <taxon>Arundinoideae</taxon>
        <taxon>Arundineae</taxon>
        <taxon>Arundo</taxon>
    </lineage>
</organism>
<sequence>MADVSGTAGDSGARRTGRHRSGARQR</sequence>
<reference evidence="2" key="2">
    <citation type="journal article" date="2015" name="Data Brief">
        <title>Shoot transcriptome of the giant reed, Arundo donax.</title>
        <authorList>
            <person name="Barrero R.A."/>
            <person name="Guerrero F.D."/>
            <person name="Moolhuijzen P."/>
            <person name="Goolsby J.A."/>
            <person name="Tidwell J."/>
            <person name="Bellgard S.E."/>
            <person name="Bellgard M.I."/>
        </authorList>
    </citation>
    <scope>NUCLEOTIDE SEQUENCE</scope>
    <source>
        <tissue evidence="2">Shoot tissue taken approximately 20 cm above the soil surface</tissue>
    </source>
</reference>